<organism evidence="2 3">
    <name type="scientific">Agromyces seonyuensis</name>
    <dbReference type="NCBI Taxonomy" id="2662446"/>
    <lineage>
        <taxon>Bacteria</taxon>
        <taxon>Bacillati</taxon>
        <taxon>Actinomycetota</taxon>
        <taxon>Actinomycetes</taxon>
        <taxon>Micrococcales</taxon>
        <taxon>Microbacteriaceae</taxon>
        <taxon>Agromyces</taxon>
    </lineage>
</organism>
<comment type="caution">
    <text evidence="2">The sequence shown here is derived from an EMBL/GenBank/DDBJ whole genome shotgun (WGS) entry which is preliminary data.</text>
</comment>
<keyword evidence="3" id="KW-1185">Reference proteome</keyword>
<feature type="transmembrane region" description="Helical" evidence="1">
    <location>
        <begin position="71"/>
        <end position="91"/>
    </location>
</feature>
<reference evidence="2 3" key="1">
    <citation type="submission" date="2019-12" db="EMBL/GenBank/DDBJ databases">
        <authorList>
            <person name="Kim Y.S."/>
        </authorList>
    </citation>
    <scope>NUCLEOTIDE SEQUENCE [LARGE SCALE GENOMIC DNA]</scope>
    <source>
        <strain evidence="2 3">MMS17-SY077</strain>
    </source>
</reference>
<keyword evidence="1" id="KW-0472">Membrane</keyword>
<name>A0A6I4NV92_9MICO</name>
<feature type="transmembrane region" description="Helical" evidence="1">
    <location>
        <begin position="97"/>
        <end position="117"/>
    </location>
</feature>
<feature type="transmembrane region" description="Helical" evidence="1">
    <location>
        <begin position="35"/>
        <end position="59"/>
    </location>
</feature>
<dbReference type="AlphaFoldDB" id="A0A6I4NV92"/>
<dbReference type="RefSeq" id="WP_160423636.1">
    <property type="nucleotide sequence ID" value="NZ_WSTA01000023.1"/>
</dbReference>
<keyword evidence="1" id="KW-1133">Transmembrane helix</keyword>
<dbReference type="EMBL" id="WSTA01000023">
    <property type="protein sequence ID" value="MWB98298.1"/>
    <property type="molecule type" value="Genomic_DNA"/>
</dbReference>
<evidence type="ECO:0000313" key="2">
    <source>
        <dbReference type="EMBL" id="MWB98298.1"/>
    </source>
</evidence>
<dbReference type="Proteomes" id="UP000438182">
    <property type="component" value="Unassembled WGS sequence"/>
</dbReference>
<feature type="transmembrane region" description="Helical" evidence="1">
    <location>
        <begin position="7"/>
        <end position="29"/>
    </location>
</feature>
<keyword evidence="1" id="KW-0812">Transmembrane</keyword>
<evidence type="ECO:0000256" key="1">
    <source>
        <dbReference type="SAM" id="Phobius"/>
    </source>
</evidence>
<proteinExistence type="predicted"/>
<sequence>MAFRKLFARWLQLAPIVLPVWLFVGWALWGGSAWGVLGLAVLTPVVFVVLGVLALLVWARPAVRTEKAVTWRDVGMFGILDLAIIGIGFYGDAAVGWTVVAVIAAIVAFWYALIALLQDGARAAKTQFDAGAAFERGAGAPGQVPPFGPATPNAAPTDLGEVIVVREARKDGEG</sequence>
<protein>
    <submittedName>
        <fullName evidence="2">Uncharacterized protein</fullName>
    </submittedName>
</protein>
<accession>A0A6I4NV92</accession>
<evidence type="ECO:0000313" key="3">
    <source>
        <dbReference type="Proteomes" id="UP000438182"/>
    </source>
</evidence>
<gene>
    <name evidence="2" type="ORF">GB864_07015</name>
</gene>